<proteinExistence type="predicted"/>
<sequence length="240" mass="26050">MKALAPLALACLLLAAGSQAEALLKTRYGTLRLVPSDPELGISDTLMLGKRQLWREEAYHLNLYQRFELGTQDVVLLGSNCGGTGCPNDDLSLVVLAPGQGPRIIGHKHFYSNDGTVNPQANGKQLVIDLGFENRKRKLAVYDGSTLKIELAAVTARPLNAADCKWTYEYAAGCVEAAQSDVSCRSPQDTFPGVTYRGVAAIAHQPGFKTGNFDKLCVNMCKTRQLVNYNTFRKAVCGQP</sequence>
<feature type="chain" id="PRO_5032684949" description="Lipoprotein" evidence="1">
    <location>
        <begin position="23"/>
        <end position="240"/>
    </location>
</feature>
<accession>A0A844GEI9</accession>
<dbReference type="EMBL" id="WLYX01000001">
    <property type="protein sequence ID" value="MTD33144.1"/>
    <property type="molecule type" value="Genomic_DNA"/>
</dbReference>
<comment type="caution">
    <text evidence="2">The sequence shown here is derived from an EMBL/GenBank/DDBJ whole genome shotgun (WGS) entry which is preliminary data.</text>
</comment>
<keyword evidence="1" id="KW-0732">Signal</keyword>
<evidence type="ECO:0000313" key="2">
    <source>
        <dbReference type="EMBL" id="MTD33144.1"/>
    </source>
</evidence>
<dbReference type="AlphaFoldDB" id="A0A844GEI9"/>
<dbReference type="Proteomes" id="UP000446658">
    <property type="component" value="Unassembled WGS sequence"/>
</dbReference>
<gene>
    <name evidence="2" type="ORF">GKE73_08170</name>
</gene>
<keyword evidence="3" id="KW-1185">Reference proteome</keyword>
<dbReference type="RefSeq" id="WP_230369914.1">
    <property type="nucleotide sequence ID" value="NZ_WLYX01000001.1"/>
</dbReference>
<reference evidence="2 3" key="1">
    <citation type="submission" date="2019-11" db="EMBL/GenBank/DDBJ databases">
        <title>Draft genome sequence of Paludibacterium sp. dN18-1.</title>
        <authorList>
            <person name="Im W.-T."/>
        </authorList>
    </citation>
    <scope>NUCLEOTIDE SEQUENCE [LARGE SCALE GENOMIC DNA]</scope>
    <source>
        <strain evidence="3">dN 18-1</strain>
    </source>
</reference>
<evidence type="ECO:0008006" key="4">
    <source>
        <dbReference type="Google" id="ProtNLM"/>
    </source>
</evidence>
<protein>
    <recommendedName>
        <fullName evidence="4">Lipoprotein</fullName>
    </recommendedName>
</protein>
<evidence type="ECO:0000313" key="3">
    <source>
        <dbReference type="Proteomes" id="UP000446658"/>
    </source>
</evidence>
<name>A0A844GEI9_9NEIS</name>
<evidence type="ECO:0000256" key="1">
    <source>
        <dbReference type="SAM" id="SignalP"/>
    </source>
</evidence>
<feature type="signal peptide" evidence="1">
    <location>
        <begin position="1"/>
        <end position="22"/>
    </location>
</feature>
<organism evidence="2 3">
    <name type="scientific">Paludibacterium denitrificans</name>
    <dbReference type="NCBI Taxonomy" id="2675226"/>
    <lineage>
        <taxon>Bacteria</taxon>
        <taxon>Pseudomonadati</taxon>
        <taxon>Pseudomonadota</taxon>
        <taxon>Betaproteobacteria</taxon>
        <taxon>Neisseriales</taxon>
        <taxon>Chromobacteriaceae</taxon>
        <taxon>Paludibacterium</taxon>
    </lineage>
</organism>